<gene>
    <name evidence="4" type="ORF">ML536_18210</name>
</gene>
<dbReference type="CDD" id="cd01357">
    <property type="entry name" value="Aspartase"/>
    <property type="match status" value="1"/>
</dbReference>
<dbReference type="PANTHER" id="PTHR42696:SF2">
    <property type="entry name" value="ASPARTATE AMMONIA-LYASE"/>
    <property type="match status" value="1"/>
</dbReference>
<protein>
    <submittedName>
        <fullName evidence="4">Aspartate ammonia-lyase</fullName>
    </submittedName>
</protein>
<evidence type="ECO:0000259" key="3">
    <source>
        <dbReference type="Pfam" id="PF10415"/>
    </source>
</evidence>
<dbReference type="InterPro" id="IPR008948">
    <property type="entry name" value="L-Aspartase-like"/>
</dbReference>
<dbReference type="PROSITE" id="PS00163">
    <property type="entry name" value="FUMARATE_LYASES"/>
    <property type="match status" value="1"/>
</dbReference>
<dbReference type="SUPFAM" id="SSF48557">
    <property type="entry name" value="L-aspartase-like"/>
    <property type="match status" value="1"/>
</dbReference>
<dbReference type="PANTHER" id="PTHR42696">
    <property type="entry name" value="ASPARTATE AMMONIA-LYASE"/>
    <property type="match status" value="1"/>
</dbReference>
<evidence type="ECO:0000256" key="1">
    <source>
        <dbReference type="ARBA" id="ARBA00023239"/>
    </source>
</evidence>
<dbReference type="InterPro" id="IPR000362">
    <property type="entry name" value="Fumarate_lyase_fam"/>
</dbReference>
<dbReference type="InterPro" id="IPR051546">
    <property type="entry name" value="Aspartate_Ammonia-Lyase"/>
</dbReference>
<dbReference type="Gene3D" id="1.20.200.10">
    <property type="entry name" value="Fumarase/aspartase (Central domain)"/>
    <property type="match status" value="1"/>
</dbReference>
<dbReference type="Gene3D" id="1.10.40.30">
    <property type="entry name" value="Fumarase/aspartase (C-terminal domain)"/>
    <property type="match status" value="1"/>
</dbReference>
<dbReference type="InterPro" id="IPR022761">
    <property type="entry name" value="Fumarate_lyase_N"/>
</dbReference>
<evidence type="ECO:0000313" key="5">
    <source>
        <dbReference type="Proteomes" id="UP001156140"/>
    </source>
</evidence>
<dbReference type="GO" id="GO:0008797">
    <property type="term" value="F:aspartate ammonia-lyase activity"/>
    <property type="evidence" value="ECO:0007669"/>
    <property type="project" value="TreeGrafter"/>
</dbReference>
<dbReference type="InterPro" id="IPR018951">
    <property type="entry name" value="Fumarase_C_C"/>
</dbReference>
<dbReference type="Gene3D" id="1.10.275.10">
    <property type="entry name" value="Fumarase/aspartase (N-terminal domain)"/>
    <property type="match status" value="1"/>
</dbReference>
<dbReference type="Pfam" id="PF00206">
    <property type="entry name" value="Lyase_1"/>
    <property type="match status" value="1"/>
</dbReference>
<sequence length="475" mass="49475">MANTGKIFRSEEDSLGSIDVPAHALWGAQTQRAVENFAISGIRIGQFDTLIVALGMIKKAAARANGKLGALAPEKVAAIEAACNALIAGGHRRAFPIDAIQGGAGTSVNMNVNEVIANLANEKAGQGRGSYGFIHPNDDVNRAQSTNDVYPSAVKLSLVLASKRLEAVLEKLAASFEDRAGAFAGVVKLGRTQLQDAVPMTLGQEFGAFATTLRKDVAAIRAAVPALCELNLGGTAVGTGLNAPEGYAAIVIEELAGISGLPVQLAGDMLEASWDMGAFVSLSGLLKRIATKLSKIANDLRLLSSGPRGGIGEIRLPEVQPGSSIMPGKVNPVIPEVVNQVCFQVMGNDVAITMAAEAGQLQLNAMEPLIAFNLHVSLQLLERAIITFDERCVSGIVADGARCRAHLDASVVTATALVPVIGYRRSARLAKDALAKHRTVSELALEENLIGPNGLALLDPMKLAFPHAGPPAGES</sequence>
<dbReference type="FunFam" id="1.10.275.10:FF:000001">
    <property type="entry name" value="Fumarate hydratase, mitochondrial"/>
    <property type="match status" value="1"/>
</dbReference>
<comment type="caution">
    <text evidence="4">The sequence shown here is derived from an EMBL/GenBank/DDBJ whole genome shotgun (WGS) entry which is preliminary data.</text>
</comment>
<dbReference type="RefSeq" id="WP_281736852.1">
    <property type="nucleotide sequence ID" value="NZ_JAKETQ010000003.1"/>
</dbReference>
<proteinExistence type="predicted"/>
<dbReference type="PRINTS" id="PR00149">
    <property type="entry name" value="FUMRATELYASE"/>
</dbReference>
<feature type="domain" description="Fumarate lyase N-terminal" evidence="2">
    <location>
        <begin position="16"/>
        <end position="347"/>
    </location>
</feature>
<dbReference type="GO" id="GO:0006531">
    <property type="term" value="P:aspartate metabolic process"/>
    <property type="evidence" value="ECO:0007669"/>
    <property type="project" value="TreeGrafter"/>
</dbReference>
<name>A0AA41UHX6_9HYPH</name>
<dbReference type="GO" id="GO:0006099">
    <property type="term" value="P:tricarboxylic acid cycle"/>
    <property type="evidence" value="ECO:0007669"/>
    <property type="project" value="InterPro"/>
</dbReference>
<dbReference type="AlphaFoldDB" id="A0AA41UHX6"/>
<feature type="domain" description="Fumarase C C-terminal" evidence="3">
    <location>
        <begin position="414"/>
        <end position="462"/>
    </location>
</feature>
<dbReference type="InterPro" id="IPR020557">
    <property type="entry name" value="Fumarate_lyase_CS"/>
</dbReference>
<evidence type="ECO:0000259" key="2">
    <source>
        <dbReference type="Pfam" id="PF00206"/>
    </source>
</evidence>
<dbReference type="InterPro" id="IPR024083">
    <property type="entry name" value="Fumarase/histidase_N"/>
</dbReference>
<keyword evidence="1" id="KW-0456">Lyase</keyword>
<organism evidence="4 5">
    <name type="scientific">Paradevosia shaoguanensis</name>
    <dbReference type="NCBI Taxonomy" id="1335043"/>
    <lineage>
        <taxon>Bacteria</taxon>
        <taxon>Pseudomonadati</taxon>
        <taxon>Pseudomonadota</taxon>
        <taxon>Alphaproteobacteria</taxon>
        <taxon>Hyphomicrobiales</taxon>
        <taxon>Devosiaceae</taxon>
        <taxon>Paradevosia</taxon>
    </lineage>
</organism>
<dbReference type="Proteomes" id="UP001156140">
    <property type="component" value="Unassembled WGS sequence"/>
</dbReference>
<dbReference type="FunFam" id="1.20.200.10:FF:000001">
    <property type="entry name" value="Fumarate hydratase, mitochondrial"/>
    <property type="match status" value="1"/>
</dbReference>
<accession>A0AA41UHX6</accession>
<dbReference type="Pfam" id="PF10415">
    <property type="entry name" value="FumaraseC_C"/>
    <property type="match status" value="1"/>
</dbReference>
<dbReference type="EMBL" id="JALAZD010000003">
    <property type="protein sequence ID" value="MCI0128771.1"/>
    <property type="molecule type" value="Genomic_DNA"/>
</dbReference>
<keyword evidence="5" id="KW-1185">Reference proteome</keyword>
<dbReference type="GO" id="GO:0005829">
    <property type="term" value="C:cytosol"/>
    <property type="evidence" value="ECO:0007669"/>
    <property type="project" value="TreeGrafter"/>
</dbReference>
<dbReference type="NCBIfam" id="NF008909">
    <property type="entry name" value="PRK12273.1"/>
    <property type="match status" value="1"/>
</dbReference>
<evidence type="ECO:0000313" key="4">
    <source>
        <dbReference type="EMBL" id="MCI0128771.1"/>
    </source>
</evidence>
<reference evidence="4" key="1">
    <citation type="submission" date="2022-03" db="EMBL/GenBank/DDBJ databases">
        <title>The complete genome sequence of a Methyloterrigena soli.</title>
        <authorList>
            <person name="Zi Z."/>
        </authorList>
    </citation>
    <scope>NUCLEOTIDE SEQUENCE</scope>
    <source>
        <strain evidence="4">M48</strain>
    </source>
</reference>